<dbReference type="SUPFAM" id="SSF46785">
    <property type="entry name" value="Winged helix' DNA-binding domain"/>
    <property type="match status" value="1"/>
</dbReference>
<dbReference type="InterPro" id="IPR036388">
    <property type="entry name" value="WH-like_DNA-bd_sf"/>
</dbReference>
<name>A0A6G9Z3W8_9NOCA</name>
<evidence type="ECO:0000313" key="1">
    <source>
        <dbReference type="EMBL" id="QIS19703.1"/>
    </source>
</evidence>
<evidence type="ECO:0000313" key="2">
    <source>
        <dbReference type="Proteomes" id="UP000500953"/>
    </source>
</evidence>
<dbReference type="Proteomes" id="UP000500953">
    <property type="component" value="Chromosome"/>
</dbReference>
<accession>A0A6G9Z3W8</accession>
<dbReference type="AlphaFoldDB" id="A0A6G9Z3W8"/>
<dbReference type="GO" id="GO:0003700">
    <property type="term" value="F:DNA-binding transcription factor activity"/>
    <property type="evidence" value="ECO:0007669"/>
    <property type="project" value="InterPro"/>
</dbReference>
<proteinExistence type="predicted"/>
<gene>
    <name evidence="1" type="ORF">F6W96_16820</name>
</gene>
<dbReference type="Gene3D" id="1.10.10.10">
    <property type="entry name" value="Winged helix-like DNA-binding domain superfamily/Winged helix DNA-binding domain"/>
    <property type="match status" value="1"/>
</dbReference>
<reference evidence="1 2" key="1">
    <citation type="journal article" date="2019" name="ACS Chem. Biol.">
        <title>Identification and Mobilization of a Cryptic Antibiotic Biosynthesis Gene Locus from a Human-Pathogenic Nocardia Isolate.</title>
        <authorList>
            <person name="Herisse M."/>
            <person name="Ishida K."/>
            <person name="Porter J.L."/>
            <person name="Howden B."/>
            <person name="Hertweck C."/>
            <person name="Stinear T.P."/>
            <person name="Pidot S.J."/>
        </authorList>
    </citation>
    <scope>NUCLEOTIDE SEQUENCE [LARGE SCALE GENOMIC DNA]</scope>
    <source>
        <strain evidence="1 2">AUSMDU00012715</strain>
    </source>
</reference>
<organism evidence="1 2">
    <name type="scientific">Nocardia terpenica</name>
    <dbReference type="NCBI Taxonomy" id="455432"/>
    <lineage>
        <taxon>Bacteria</taxon>
        <taxon>Bacillati</taxon>
        <taxon>Actinomycetota</taxon>
        <taxon>Actinomycetes</taxon>
        <taxon>Mycobacteriales</taxon>
        <taxon>Nocardiaceae</taxon>
        <taxon>Nocardia</taxon>
    </lineage>
</organism>
<protein>
    <submittedName>
        <fullName evidence="1">MarR family transcriptional regulator</fullName>
    </submittedName>
</protein>
<dbReference type="EMBL" id="CP046173">
    <property type="protein sequence ID" value="QIS19703.1"/>
    <property type="molecule type" value="Genomic_DNA"/>
</dbReference>
<dbReference type="InterPro" id="IPR036390">
    <property type="entry name" value="WH_DNA-bd_sf"/>
</dbReference>
<sequence length="82" mass="8645">MDSRGYRMGTGTVAESEVLGVLAPGGMLTAGQIAAEAQLTSWAVRRAIGQLESRGLIVANPYQARWSITPRGRSLVSASKGR</sequence>